<evidence type="ECO:0000313" key="2">
    <source>
        <dbReference type="Proteomes" id="UP000008514"/>
    </source>
</evidence>
<dbReference type="KEGG" id="ptq:P700755_003066"/>
<dbReference type="HOGENOM" id="CLU_3315819_0_0_10"/>
<gene>
    <name evidence="1" type="ordered locus">P700755_003066</name>
</gene>
<dbReference type="EMBL" id="CP003879">
    <property type="protein sequence ID" value="AFU69736.1"/>
    <property type="molecule type" value="Genomic_DNA"/>
</dbReference>
<sequence>MGVITLEAAISEMDSVVLTLLSLSFKFSEVKFKTESAEN</sequence>
<name>K4IKW4_PSYTT</name>
<organism evidence="1 2">
    <name type="scientific">Psychroflexus torquis (strain ATCC 700755 / CIP 106069 / ACAM 623)</name>
    <dbReference type="NCBI Taxonomy" id="313595"/>
    <lineage>
        <taxon>Bacteria</taxon>
        <taxon>Pseudomonadati</taxon>
        <taxon>Bacteroidota</taxon>
        <taxon>Flavobacteriia</taxon>
        <taxon>Flavobacteriales</taxon>
        <taxon>Flavobacteriaceae</taxon>
        <taxon>Psychroflexus</taxon>
    </lineage>
</organism>
<dbReference type="STRING" id="313595.P700755_003066"/>
<evidence type="ECO:0000313" key="1">
    <source>
        <dbReference type="EMBL" id="AFU69736.1"/>
    </source>
</evidence>
<keyword evidence="2" id="KW-1185">Reference proteome</keyword>
<protein>
    <submittedName>
        <fullName evidence="1">Uncharacterized protein</fullName>
    </submittedName>
</protein>
<accession>K4IKW4</accession>
<dbReference type="AlphaFoldDB" id="K4IKW4"/>
<dbReference type="Proteomes" id="UP000008514">
    <property type="component" value="Chromosome"/>
</dbReference>
<proteinExistence type="predicted"/>
<reference evidence="1" key="1">
    <citation type="submission" date="2006-03" db="EMBL/GenBank/DDBJ databases">
        <authorList>
            <person name="Bowman J."/>
            <person name="Ferriera S."/>
            <person name="Johnson J."/>
            <person name="Kravitz S."/>
            <person name="Halpern A."/>
            <person name="Remington K."/>
            <person name="Beeson K."/>
            <person name="Tran B."/>
            <person name="Rogers Y.-H."/>
            <person name="Friedman R."/>
            <person name="Venter J.C."/>
        </authorList>
    </citation>
    <scope>NUCLEOTIDE SEQUENCE [LARGE SCALE GENOMIC DNA]</scope>
    <source>
        <strain evidence="1">ATCC 700755</strain>
    </source>
</reference>
<reference evidence="1" key="2">
    <citation type="submission" date="2012-09" db="EMBL/GenBank/DDBJ databases">
        <title>The complete sequence of Psychroflexus torquis an extreme psychrophile from sea-ice that is stimulated by light.</title>
        <authorList>
            <person name="Feng S."/>
            <person name="Powell S.M."/>
            <person name="Bowman J.P."/>
        </authorList>
    </citation>
    <scope>NUCLEOTIDE SEQUENCE [LARGE SCALE GENOMIC DNA]</scope>
    <source>
        <strain evidence="1">ATCC 700755</strain>
    </source>
</reference>